<feature type="transmembrane region" description="Helical" evidence="6">
    <location>
        <begin position="536"/>
        <end position="559"/>
    </location>
</feature>
<dbReference type="GO" id="GO:0006882">
    <property type="term" value="P:intracellular zinc ion homeostasis"/>
    <property type="evidence" value="ECO:0007669"/>
    <property type="project" value="InterPro"/>
</dbReference>
<dbReference type="InterPro" id="IPR027469">
    <property type="entry name" value="Cation_efflux_TMD_sf"/>
</dbReference>
<comment type="subcellular location">
    <subcellularLocation>
        <location evidence="6">Endoplasmic reticulum membrane</location>
        <topology evidence="6">Multi-pass membrane protein</topology>
    </subcellularLocation>
    <subcellularLocation>
        <location evidence="1">Membrane</location>
        <topology evidence="1">Multi-pass membrane protein</topology>
    </subcellularLocation>
</comment>
<keyword evidence="3 6" id="KW-0812">Transmembrane</keyword>
<dbReference type="SUPFAM" id="SSF161111">
    <property type="entry name" value="Cation efflux protein transmembrane domain-like"/>
    <property type="match status" value="1"/>
</dbReference>
<evidence type="ECO:0000256" key="2">
    <source>
        <dbReference type="ARBA" id="ARBA00022448"/>
    </source>
</evidence>
<evidence type="ECO:0000256" key="7">
    <source>
        <dbReference type="SAM" id="MobiDB-lite"/>
    </source>
</evidence>
<evidence type="ECO:0000259" key="8">
    <source>
        <dbReference type="Pfam" id="PF01545"/>
    </source>
</evidence>
<gene>
    <name evidence="9" type="ORF">B0T20DRAFT_367867</name>
</gene>
<reference evidence="9" key="2">
    <citation type="submission" date="2023-07" db="EMBL/GenBank/DDBJ databases">
        <authorList>
            <consortium name="Lawrence Berkeley National Laboratory"/>
            <person name="Haridas S."/>
            <person name="Hensen N."/>
            <person name="Bonometti L."/>
            <person name="Westerberg I."/>
            <person name="Brannstrom I.O."/>
            <person name="Guillou S."/>
            <person name="Cros-Aarteil S."/>
            <person name="Calhoun S."/>
            <person name="Kuo A."/>
            <person name="Mondo S."/>
            <person name="Pangilinan J."/>
            <person name="Riley R."/>
            <person name="LaButti K."/>
            <person name="Andreopoulos B."/>
            <person name="Lipzen A."/>
            <person name="Chen C."/>
            <person name="Yanf M."/>
            <person name="Daum C."/>
            <person name="Ng V."/>
            <person name="Clum A."/>
            <person name="Steindorff A."/>
            <person name="Ohm R."/>
            <person name="Martin F."/>
            <person name="Silar P."/>
            <person name="Natvig D."/>
            <person name="Lalanne C."/>
            <person name="Gautier V."/>
            <person name="Ament-velasquez S.L."/>
            <person name="Kruys A."/>
            <person name="Hutchinson M.I."/>
            <person name="Powell A.J."/>
            <person name="Barry K."/>
            <person name="Miller A.N."/>
            <person name="Grigoriev I.V."/>
            <person name="Debuchy R."/>
            <person name="Gladieux P."/>
            <person name="Thoren M.H."/>
            <person name="Johannesson H."/>
        </authorList>
    </citation>
    <scope>NUCLEOTIDE SEQUENCE</scope>
    <source>
        <strain evidence="9">FGSC 1904</strain>
    </source>
</reference>
<dbReference type="GO" id="GO:0031410">
    <property type="term" value="C:cytoplasmic vesicle"/>
    <property type="evidence" value="ECO:0007669"/>
    <property type="project" value="TreeGrafter"/>
</dbReference>
<evidence type="ECO:0000256" key="3">
    <source>
        <dbReference type="ARBA" id="ARBA00022692"/>
    </source>
</evidence>
<dbReference type="GO" id="GO:1904257">
    <property type="term" value="P:zinc ion import into Golgi lumen"/>
    <property type="evidence" value="ECO:0007669"/>
    <property type="project" value="TreeGrafter"/>
</dbReference>
<keyword evidence="10" id="KW-1185">Reference proteome</keyword>
<feature type="compositionally biased region" description="Low complexity" evidence="7">
    <location>
        <begin position="584"/>
        <end position="595"/>
    </location>
</feature>
<evidence type="ECO:0000256" key="4">
    <source>
        <dbReference type="ARBA" id="ARBA00022989"/>
    </source>
</evidence>
<feature type="transmembrane region" description="Helical" evidence="6">
    <location>
        <begin position="505"/>
        <end position="530"/>
    </location>
</feature>
<feature type="region of interest" description="Disordered" evidence="7">
    <location>
        <begin position="567"/>
        <end position="595"/>
    </location>
</feature>
<comment type="caution">
    <text evidence="9">The sequence shown here is derived from an EMBL/GenBank/DDBJ whole genome shotgun (WGS) entry which is preliminary data.</text>
</comment>
<protein>
    <recommendedName>
        <fullName evidence="6">Zinc transporter</fullName>
    </recommendedName>
</protein>
<feature type="region of interest" description="Disordered" evidence="7">
    <location>
        <begin position="100"/>
        <end position="129"/>
    </location>
</feature>
<dbReference type="Gene3D" id="1.20.1510.10">
    <property type="entry name" value="Cation efflux protein transmembrane domain"/>
    <property type="match status" value="1"/>
</dbReference>
<feature type="transmembrane region" description="Helical" evidence="6">
    <location>
        <begin position="383"/>
        <end position="401"/>
    </location>
</feature>
<comment type="function">
    <text evidence="6">Functions as a zinc transporter.</text>
</comment>
<feature type="transmembrane region" description="Helical" evidence="6">
    <location>
        <begin position="344"/>
        <end position="362"/>
    </location>
</feature>
<keyword evidence="5 6" id="KW-0472">Membrane</keyword>
<organism evidence="9 10">
    <name type="scientific">Sordaria brevicollis</name>
    <dbReference type="NCBI Taxonomy" id="83679"/>
    <lineage>
        <taxon>Eukaryota</taxon>
        <taxon>Fungi</taxon>
        <taxon>Dikarya</taxon>
        <taxon>Ascomycota</taxon>
        <taxon>Pezizomycotina</taxon>
        <taxon>Sordariomycetes</taxon>
        <taxon>Sordariomycetidae</taxon>
        <taxon>Sordariales</taxon>
        <taxon>Sordariaceae</taxon>
        <taxon>Sordaria</taxon>
    </lineage>
</organism>
<keyword evidence="6" id="KW-0406">Ion transport</keyword>
<name>A0AAE0PNP9_SORBR</name>
<comment type="caution">
    <text evidence="6">Lacks conserved residue(s) required for the propagation of feature annotation.</text>
</comment>
<dbReference type="GO" id="GO:0005794">
    <property type="term" value="C:Golgi apparatus"/>
    <property type="evidence" value="ECO:0007669"/>
    <property type="project" value="TreeGrafter"/>
</dbReference>
<feature type="compositionally biased region" description="Polar residues" evidence="7">
    <location>
        <begin position="189"/>
        <end position="198"/>
    </location>
</feature>
<comment type="similarity">
    <text evidence="6">Belongs to the cation diffusion facilitator (CDF) transporter (TC 2.A.4) family. SLC30A subfamily.</text>
</comment>
<feature type="transmembrane region" description="Helical" evidence="6">
    <location>
        <begin position="315"/>
        <end position="332"/>
    </location>
</feature>
<evidence type="ECO:0000313" key="9">
    <source>
        <dbReference type="EMBL" id="KAK3403226.1"/>
    </source>
</evidence>
<keyword evidence="2 6" id="KW-0813">Transport</keyword>
<dbReference type="GO" id="GO:0005789">
    <property type="term" value="C:endoplasmic reticulum membrane"/>
    <property type="evidence" value="ECO:0007669"/>
    <property type="project" value="UniProtKB-SubCell"/>
</dbReference>
<keyword evidence="4 6" id="KW-1133">Transmembrane helix</keyword>
<sequence length="680" mass="73191">MEPHTHAKPNADYGRPPLTRRSTITKSASTPSGPPPLPLALVVNDCGRGSATAVDTASLYTATATATATSTALSIDLQNTPPNRYHMATGSPAIAPAIVYPADDDHGEDNATRSNRRQHDSGTGGGGDAIKTTIISLALDDRDQDDTGSHSLAAPSPSSPSQSPLQDKHNRRNSQGLLLSPTYNPPISPRSTTFSSDTFLHPDHANLSLLRSPSPDPSPFAMATQDGSASPTTGEFGAPPKNPFNFQTQVISSGPVKSNIGQRRGHRYKHSSISAQHSFFQEPPPRPPPVLPASLPIPTFKEAWHSMQKLQRMRFWWCCCHAAIAGYVFLSAEGSLAMTALSHLVAFDVGSAAVCVAVDVLGNFEVWRRSSIRHPFGLQRAEVLAGFAMSVFLVFGGFDLLSHNIKHALENVGEHAPHHPLPDTMDEMSANLAPSTPIAHIHAHDVTTPRVSAGAVDFASLAAILSTLISAYGLRNHSRIGRVMRVPLPYLRKFLPNAGILSNPFHLLTTFFSCVMLLLPLLSVSYFVWLDRLICASIAVSMFVLGTRLAVAQGLMLLMSYSGPRDISRAPPSTSASTDKKTDSSGADSSSNSQVSAVVREIESEPQIKRVEEAQFWQVHYGLAMANLKVCLANKSMDDGALAQLRSRLARLVQNRLGEGYGRGSNLRWEVTVQMSTDST</sequence>
<evidence type="ECO:0000256" key="6">
    <source>
        <dbReference type="RuleBase" id="RU369017"/>
    </source>
</evidence>
<feature type="region of interest" description="Disordered" evidence="7">
    <location>
        <begin position="1"/>
        <end position="37"/>
    </location>
</feature>
<keyword evidence="6" id="KW-0256">Endoplasmic reticulum</keyword>
<dbReference type="PANTHER" id="PTHR45755">
    <property type="match status" value="1"/>
</dbReference>
<dbReference type="Pfam" id="PF01545">
    <property type="entry name" value="Cation_efflux"/>
    <property type="match status" value="1"/>
</dbReference>
<feature type="compositionally biased region" description="Polar residues" evidence="7">
    <location>
        <begin position="20"/>
        <end position="31"/>
    </location>
</feature>
<dbReference type="InterPro" id="IPR045316">
    <property type="entry name" value="Msc2-like"/>
</dbReference>
<evidence type="ECO:0000313" key="10">
    <source>
        <dbReference type="Proteomes" id="UP001281003"/>
    </source>
</evidence>
<accession>A0AAE0PNP9</accession>
<dbReference type="AlphaFoldDB" id="A0AAE0PNP9"/>
<feature type="compositionally biased region" description="Low complexity" evidence="7">
    <location>
        <begin position="151"/>
        <end position="165"/>
    </location>
</feature>
<feature type="transmembrane region" description="Helical" evidence="6">
    <location>
        <begin position="455"/>
        <end position="474"/>
    </location>
</feature>
<reference evidence="9" key="1">
    <citation type="journal article" date="2023" name="Mol. Phylogenet. Evol.">
        <title>Genome-scale phylogeny and comparative genomics of the fungal order Sordariales.</title>
        <authorList>
            <person name="Hensen N."/>
            <person name="Bonometti L."/>
            <person name="Westerberg I."/>
            <person name="Brannstrom I.O."/>
            <person name="Guillou S."/>
            <person name="Cros-Aarteil S."/>
            <person name="Calhoun S."/>
            <person name="Haridas S."/>
            <person name="Kuo A."/>
            <person name="Mondo S."/>
            <person name="Pangilinan J."/>
            <person name="Riley R."/>
            <person name="LaButti K."/>
            <person name="Andreopoulos B."/>
            <person name="Lipzen A."/>
            <person name="Chen C."/>
            <person name="Yan M."/>
            <person name="Daum C."/>
            <person name="Ng V."/>
            <person name="Clum A."/>
            <person name="Steindorff A."/>
            <person name="Ohm R.A."/>
            <person name="Martin F."/>
            <person name="Silar P."/>
            <person name="Natvig D.O."/>
            <person name="Lalanne C."/>
            <person name="Gautier V."/>
            <person name="Ament-Velasquez S.L."/>
            <person name="Kruys A."/>
            <person name="Hutchinson M.I."/>
            <person name="Powell A.J."/>
            <person name="Barry K."/>
            <person name="Miller A.N."/>
            <person name="Grigoriev I.V."/>
            <person name="Debuchy R."/>
            <person name="Gladieux P."/>
            <person name="Hiltunen Thoren M."/>
            <person name="Johannesson H."/>
        </authorList>
    </citation>
    <scope>NUCLEOTIDE SEQUENCE</scope>
    <source>
        <strain evidence="9">FGSC 1904</strain>
    </source>
</reference>
<dbReference type="EMBL" id="JAUTDP010000001">
    <property type="protein sequence ID" value="KAK3403226.1"/>
    <property type="molecule type" value="Genomic_DNA"/>
</dbReference>
<dbReference type="Proteomes" id="UP001281003">
    <property type="component" value="Unassembled WGS sequence"/>
</dbReference>
<evidence type="ECO:0000256" key="5">
    <source>
        <dbReference type="ARBA" id="ARBA00023136"/>
    </source>
</evidence>
<dbReference type="GO" id="GO:0005385">
    <property type="term" value="F:zinc ion transmembrane transporter activity"/>
    <property type="evidence" value="ECO:0007669"/>
    <property type="project" value="UniProtKB-UniRule"/>
</dbReference>
<feature type="domain" description="Cation efflux protein transmembrane" evidence="8">
    <location>
        <begin position="323"/>
        <end position="558"/>
    </location>
</feature>
<dbReference type="PANTHER" id="PTHR45755:SF5">
    <property type="entry name" value="ZINC TRANSPORTER"/>
    <property type="match status" value="1"/>
</dbReference>
<proteinExistence type="inferred from homology"/>
<evidence type="ECO:0000256" key="1">
    <source>
        <dbReference type="ARBA" id="ARBA00004141"/>
    </source>
</evidence>
<feature type="region of interest" description="Disordered" evidence="7">
    <location>
        <begin position="142"/>
        <end position="243"/>
    </location>
</feature>
<dbReference type="InterPro" id="IPR058533">
    <property type="entry name" value="Cation_efflux_TM"/>
</dbReference>